<dbReference type="GO" id="GO:0004180">
    <property type="term" value="F:carboxypeptidase activity"/>
    <property type="evidence" value="ECO:0007669"/>
    <property type="project" value="UniProtKB-KW"/>
</dbReference>
<evidence type="ECO:0000256" key="2">
    <source>
        <dbReference type="ARBA" id="ARBA00022645"/>
    </source>
</evidence>
<dbReference type="GO" id="GO:0008236">
    <property type="term" value="F:serine-type peptidase activity"/>
    <property type="evidence" value="ECO:0007669"/>
    <property type="project" value="UniProtKB-KW"/>
</dbReference>
<evidence type="ECO:0000256" key="1">
    <source>
        <dbReference type="ARBA" id="ARBA00010233"/>
    </source>
</evidence>
<dbReference type="PANTHER" id="PTHR30237:SF2">
    <property type="entry name" value="MUREIN TETRAPEPTIDE CARBOXYPEPTIDASE"/>
    <property type="match status" value="1"/>
</dbReference>
<dbReference type="PANTHER" id="PTHR30237">
    <property type="entry name" value="MURAMOYLTETRAPEPTIDE CARBOXYPEPTIDASE"/>
    <property type="match status" value="1"/>
</dbReference>
<dbReference type="SUPFAM" id="SSF141986">
    <property type="entry name" value="LD-carboxypeptidase A C-terminal domain-like"/>
    <property type="match status" value="1"/>
</dbReference>
<dbReference type="Gene3D" id="3.50.30.60">
    <property type="entry name" value="LD-carboxypeptidase A C-terminal domain-like"/>
    <property type="match status" value="1"/>
</dbReference>
<accession>A0A2V1K896</accession>
<name>A0A2V1K896_9ACTO</name>
<evidence type="ECO:0000313" key="8">
    <source>
        <dbReference type="EMBL" id="PWF27688.1"/>
    </source>
</evidence>
<dbReference type="InterPro" id="IPR027478">
    <property type="entry name" value="LdcA_N"/>
</dbReference>
<evidence type="ECO:0000259" key="6">
    <source>
        <dbReference type="Pfam" id="PF02016"/>
    </source>
</evidence>
<dbReference type="SUPFAM" id="SSF52317">
    <property type="entry name" value="Class I glutamine amidotransferase-like"/>
    <property type="match status" value="1"/>
</dbReference>
<proteinExistence type="inferred from homology"/>
<evidence type="ECO:0000313" key="9">
    <source>
        <dbReference type="Proteomes" id="UP000245283"/>
    </source>
</evidence>
<dbReference type="AlphaFoldDB" id="A0A2V1K896"/>
<evidence type="ECO:0000256" key="3">
    <source>
        <dbReference type="ARBA" id="ARBA00022670"/>
    </source>
</evidence>
<dbReference type="Pfam" id="PF02016">
    <property type="entry name" value="Peptidase_S66"/>
    <property type="match status" value="1"/>
</dbReference>
<organism evidence="8 9">
    <name type="scientific">Ancrocorticia populi</name>
    <dbReference type="NCBI Taxonomy" id="2175228"/>
    <lineage>
        <taxon>Bacteria</taxon>
        <taxon>Bacillati</taxon>
        <taxon>Actinomycetota</taxon>
        <taxon>Actinomycetes</taxon>
        <taxon>Actinomycetales</taxon>
        <taxon>Actinomycetaceae</taxon>
        <taxon>Ancrocorticia</taxon>
    </lineage>
</organism>
<dbReference type="GO" id="GO:0006508">
    <property type="term" value="P:proteolysis"/>
    <property type="evidence" value="ECO:0007669"/>
    <property type="project" value="UniProtKB-KW"/>
</dbReference>
<keyword evidence="3" id="KW-0645">Protease</keyword>
<dbReference type="Proteomes" id="UP000245283">
    <property type="component" value="Unassembled WGS sequence"/>
</dbReference>
<dbReference type="InterPro" id="IPR029062">
    <property type="entry name" value="Class_I_gatase-like"/>
</dbReference>
<sequence>MTHFALTSCSNPTLPWAQDKLPKLVQALEAAGHILDTSAVEALARESAQTPDRWDPRERARILERAFAAPDVDAILDISGGDLANEILPHLDFEAVSAHPKLMVGYSDMSCVLGALPFPTLLWNPLVGITEGFEELDQALARDVVRPELVPVAPSKRGAAETSHLTGLPWAGGNIRCFLKLAGTPWWPDLAGHVLLLEGQGPSLTAVAALLGHHEALGSFERAAGVVVGQFTKIDEAGQRGQLLDLVREYARGPLAEAPSVGHSLTSGAVTLG</sequence>
<dbReference type="RefSeq" id="WP_109093183.1">
    <property type="nucleotide sequence ID" value="NZ_QETB01000001.1"/>
</dbReference>
<dbReference type="Gene3D" id="3.40.50.10740">
    <property type="entry name" value="Class I glutamine amidotransferase-like"/>
    <property type="match status" value="1"/>
</dbReference>
<keyword evidence="4" id="KW-0378">Hydrolase</keyword>
<dbReference type="InterPro" id="IPR040449">
    <property type="entry name" value="Peptidase_S66_N"/>
</dbReference>
<reference evidence="9" key="1">
    <citation type="submission" date="2018-05" db="EMBL/GenBank/DDBJ databases">
        <authorList>
            <person name="Li Y."/>
        </authorList>
    </citation>
    <scope>NUCLEOTIDE SEQUENCE [LARGE SCALE GENOMIC DNA]</scope>
    <source>
        <strain evidence="9">sk1b4</strain>
    </source>
</reference>
<evidence type="ECO:0008006" key="10">
    <source>
        <dbReference type="Google" id="ProtNLM"/>
    </source>
</evidence>
<feature type="domain" description="LD-carboxypeptidase N-terminal" evidence="6">
    <location>
        <begin position="5"/>
        <end position="116"/>
    </location>
</feature>
<dbReference type="OrthoDB" id="9807329at2"/>
<comment type="caution">
    <text evidence="8">The sequence shown here is derived from an EMBL/GenBank/DDBJ whole genome shotgun (WGS) entry which is preliminary data.</text>
</comment>
<dbReference type="InterPro" id="IPR003507">
    <property type="entry name" value="S66_fam"/>
</dbReference>
<evidence type="ECO:0000259" key="7">
    <source>
        <dbReference type="Pfam" id="PF17676"/>
    </source>
</evidence>
<keyword evidence="2" id="KW-0121">Carboxypeptidase</keyword>
<evidence type="ECO:0000256" key="4">
    <source>
        <dbReference type="ARBA" id="ARBA00022801"/>
    </source>
</evidence>
<dbReference type="InterPro" id="IPR027461">
    <property type="entry name" value="Carboxypeptidase_A_C_sf"/>
</dbReference>
<comment type="similarity">
    <text evidence="1">Belongs to the peptidase S66 family.</text>
</comment>
<gene>
    <name evidence="8" type="ORF">DD236_04775</name>
</gene>
<keyword evidence="9" id="KW-1185">Reference proteome</keyword>
<keyword evidence="5" id="KW-0720">Serine protease</keyword>
<feature type="domain" description="LD-carboxypeptidase C-terminal" evidence="7">
    <location>
        <begin position="171"/>
        <end position="271"/>
    </location>
</feature>
<evidence type="ECO:0000256" key="5">
    <source>
        <dbReference type="ARBA" id="ARBA00022825"/>
    </source>
</evidence>
<dbReference type="Pfam" id="PF17676">
    <property type="entry name" value="Peptidase_S66C"/>
    <property type="match status" value="1"/>
</dbReference>
<dbReference type="EMBL" id="QETB01000001">
    <property type="protein sequence ID" value="PWF27688.1"/>
    <property type="molecule type" value="Genomic_DNA"/>
</dbReference>
<dbReference type="InterPro" id="IPR040921">
    <property type="entry name" value="Peptidase_S66C"/>
</dbReference>
<protein>
    <recommendedName>
        <fullName evidence="10">LD-carboxypeptidase</fullName>
    </recommendedName>
</protein>